<dbReference type="EMBL" id="JAMKFB020000002">
    <property type="protein sequence ID" value="KAL0200860.1"/>
    <property type="molecule type" value="Genomic_DNA"/>
</dbReference>
<feature type="non-terminal residue" evidence="1">
    <location>
        <position position="51"/>
    </location>
</feature>
<dbReference type="AlphaFoldDB" id="A0ABD0RRX7"/>
<dbReference type="Gene3D" id="2.60.40.10">
    <property type="entry name" value="Immunoglobulins"/>
    <property type="match status" value="1"/>
</dbReference>
<comment type="caution">
    <text evidence="1">The sequence shown here is derived from an EMBL/GenBank/DDBJ whole genome shotgun (WGS) entry which is preliminary data.</text>
</comment>
<evidence type="ECO:0008006" key="3">
    <source>
        <dbReference type="Google" id="ProtNLM"/>
    </source>
</evidence>
<sequence>TNEIVVDVDDDGVISLIFECADLKADSQFVWSKNYKALTDTSRLTIQTSGG</sequence>
<feature type="non-terminal residue" evidence="1">
    <location>
        <position position="1"/>
    </location>
</feature>
<keyword evidence="2" id="KW-1185">Reference proteome</keyword>
<organism evidence="1 2">
    <name type="scientific">Cirrhinus mrigala</name>
    <name type="common">Mrigala</name>
    <dbReference type="NCBI Taxonomy" id="683832"/>
    <lineage>
        <taxon>Eukaryota</taxon>
        <taxon>Metazoa</taxon>
        <taxon>Chordata</taxon>
        <taxon>Craniata</taxon>
        <taxon>Vertebrata</taxon>
        <taxon>Euteleostomi</taxon>
        <taxon>Actinopterygii</taxon>
        <taxon>Neopterygii</taxon>
        <taxon>Teleostei</taxon>
        <taxon>Ostariophysi</taxon>
        <taxon>Cypriniformes</taxon>
        <taxon>Cyprinidae</taxon>
        <taxon>Labeoninae</taxon>
        <taxon>Labeonini</taxon>
        <taxon>Cirrhinus</taxon>
    </lineage>
</organism>
<evidence type="ECO:0000313" key="2">
    <source>
        <dbReference type="Proteomes" id="UP001529510"/>
    </source>
</evidence>
<name>A0ABD0RRX7_CIRMR</name>
<proteinExistence type="predicted"/>
<evidence type="ECO:0000313" key="1">
    <source>
        <dbReference type="EMBL" id="KAL0200860.1"/>
    </source>
</evidence>
<reference evidence="1 2" key="1">
    <citation type="submission" date="2024-05" db="EMBL/GenBank/DDBJ databases">
        <title>Genome sequencing and assembly of Indian major carp, Cirrhinus mrigala (Hamilton, 1822).</title>
        <authorList>
            <person name="Mohindra V."/>
            <person name="Chowdhury L.M."/>
            <person name="Lal K."/>
            <person name="Jena J.K."/>
        </authorList>
    </citation>
    <scope>NUCLEOTIDE SEQUENCE [LARGE SCALE GENOMIC DNA]</scope>
    <source>
        <strain evidence="1">CM1030</strain>
        <tissue evidence="1">Blood</tissue>
    </source>
</reference>
<dbReference type="InterPro" id="IPR013783">
    <property type="entry name" value="Ig-like_fold"/>
</dbReference>
<dbReference type="Proteomes" id="UP001529510">
    <property type="component" value="Unassembled WGS sequence"/>
</dbReference>
<accession>A0ABD0RRX7</accession>
<protein>
    <recommendedName>
        <fullName evidence="3">Phage tail protein</fullName>
    </recommendedName>
</protein>
<gene>
    <name evidence="1" type="ORF">M9458_004047</name>
</gene>